<dbReference type="InterPro" id="IPR037171">
    <property type="entry name" value="NagB/RpiA_transferase-like"/>
</dbReference>
<dbReference type="GO" id="GO:0035999">
    <property type="term" value="P:tetrahydrofolate interconversion"/>
    <property type="evidence" value="ECO:0007669"/>
    <property type="project" value="TreeGrafter"/>
</dbReference>
<feature type="binding site" evidence="4">
    <location>
        <begin position="129"/>
        <end position="137"/>
    </location>
    <ligand>
        <name>ATP</name>
        <dbReference type="ChEBI" id="CHEBI:30616"/>
    </ligand>
</feature>
<feature type="binding site" evidence="4">
    <location>
        <position position="55"/>
    </location>
    <ligand>
        <name>substrate</name>
    </ligand>
</feature>
<dbReference type="PIRSF" id="PIRSF006806">
    <property type="entry name" value="FTHF_cligase"/>
    <property type="match status" value="1"/>
</dbReference>
<keyword evidence="5" id="KW-0460">Magnesium</keyword>
<dbReference type="GO" id="GO:0046872">
    <property type="term" value="F:metal ion binding"/>
    <property type="evidence" value="ECO:0007669"/>
    <property type="project" value="UniProtKB-KW"/>
</dbReference>
<dbReference type="Gene3D" id="3.40.50.10420">
    <property type="entry name" value="NagB/RpiA/CoA transferase-like"/>
    <property type="match status" value="1"/>
</dbReference>
<evidence type="ECO:0000313" key="7">
    <source>
        <dbReference type="Proteomes" id="UP000266376"/>
    </source>
</evidence>
<protein>
    <recommendedName>
        <fullName evidence="5">5-formyltetrahydrofolate cyclo-ligase</fullName>
        <ecNumber evidence="5">6.3.3.2</ecNumber>
    </recommendedName>
</protein>
<dbReference type="GO" id="GO:0030272">
    <property type="term" value="F:5-formyltetrahydrofolate cyclo-ligase activity"/>
    <property type="evidence" value="ECO:0007669"/>
    <property type="project" value="UniProtKB-EC"/>
</dbReference>
<dbReference type="InterPro" id="IPR024185">
    <property type="entry name" value="FTHF_cligase-like_sf"/>
</dbReference>
<comment type="cofactor">
    <cofactor evidence="5">
        <name>Mg(2+)</name>
        <dbReference type="ChEBI" id="CHEBI:18420"/>
    </cofactor>
</comment>
<feature type="binding site" evidence="4">
    <location>
        <begin position="4"/>
        <end position="8"/>
    </location>
    <ligand>
        <name>ATP</name>
        <dbReference type="ChEBI" id="CHEBI:30616"/>
    </ligand>
</feature>
<dbReference type="AlphaFoldDB" id="A0A395XKJ6"/>
<organism evidence="6 7">
    <name type="scientific">Dorea formicigenerans</name>
    <dbReference type="NCBI Taxonomy" id="39486"/>
    <lineage>
        <taxon>Bacteria</taxon>
        <taxon>Bacillati</taxon>
        <taxon>Bacillota</taxon>
        <taxon>Clostridia</taxon>
        <taxon>Lachnospirales</taxon>
        <taxon>Lachnospiraceae</taxon>
        <taxon>Dorea</taxon>
    </lineage>
</organism>
<dbReference type="GO" id="GO:0009396">
    <property type="term" value="P:folic acid-containing compound biosynthetic process"/>
    <property type="evidence" value="ECO:0007669"/>
    <property type="project" value="TreeGrafter"/>
</dbReference>
<keyword evidence="6" id="KW-0436">Ligase</keyword>
<proteinExistence type="inferred from homology"/>
<reference evidence="6 7" key="1">
    <citation type="submission" date="2018-08" db="EMBL/GenBank/DDBJ databases">
        <title>A genome reference for cultivated species of the human gut microbiota.</title>
        <authorList>
            <person name="Zou Y."/>
            <person name="Xue W."/>
            <person name="Luo G."/>
        </authorList>
    </citation>
    <scope>NUCLEOTIDE SEQUENCE [LARGE SCALE GENOMIC DNA]</scope>
    <source>
        <strain evidence="6 7">AF12-11</strain>
    </source>
</reference>
<keyword evidence="3 4" id="KW-0067">ATP-binding</keyword>
<name>A0A395XKJ6_9FIRM</name>
<comment type="similarity">
    <text evidence="1 5">Belongs to the 5-formyltetrahydrofolate cyclo-ligase family.</text>
</comment>
<dbReference type="Proteomes" id="UP000266376">
    <property type="component" value="Unassembled WGS sequence"/>
</dbReference>
<feature type="binding site" evidence="4">
    <location>
        <position position="50"/>
    </location>
    <ligand>
        <name>substrate</name>
    </ligand>
</feature>
<accession>A0A395XKJ6</accession>
<dbReference type="EC" id="6.3.3.2" evidence="5"/>
<evidence type="ECO:0000256" key="2">
    <source>
        <dbReference type="ARBA" id="ARBA00022741"/>
    </source>
</evidence>
<dbReference type="EMBL" id="QSAJ01000017">
    <property type="protein sequence ID" value="RGW53339.1"/>
    <property type="molecule type" value="Genomic_DNA"/>
</dbReference>
<evidence type="ECO:0000256" key="5">
    <source>
        <dbReference type="RuleBase" id="RU361279"/>
    </source>
</evidence>
<dbReference type="PANTHER" id="PTHR23407:SF1">
    <property type="entry name" value="5-FORMYLTETRAHYDROFOLATE CYCLO-LIGASE"/>
    <property type="match status" value="1"/>
</dbReference>
<evidence type="ECO:0000256" key="4">
    <source>
        <dbReference type="PIRSR" id="PIRSR006806-1"/>
    </source>
</evidence>
<dbReference type="SUPFAM" id="SSF100950">
    <property type="entry name" value="NagB/RpiA/CoA transferase-like"/>
    <property type="match status" value="1"/>
</dbReference>
<dbReference type="NCBIfam" id="TIGR02727">
    <property type="entry name" value="MTHFS_bact"/>
    <property type="match status" value="1"/>
</dbReference>
<dbReference type="InterPro" id="IPR002698">
    <property type="entry name" value="FTHF_cligase"/>
</dbReference>
<comment type="caution">
    <text evidence="6">The sequence shown here is derived from an EMBL/GenBank/DDBJ whole genome shotgun (WGS) entry which is preliminary data.</text>
</comment>
<comment type="catalytic activity">
    <reaction evidence="5">
        <text>(6S)-5-formyl-5,6,7,8-tetrahydrofolate + ATP = (6R)-5,10-methenyltetrahydrofolate + ADP + phosphate</text>
        <dbReference type="Rhea" id="RHEA:10488"/>
        <dbReference type="ChEBI" id="CHEBI:30616"/>
        <dbReference type="ChEBI" id="CHEBI:43474"/>
        <dbReference type="ChEBI" id="CHEBI:57455"/>
        <dbReference type="ChEBI" id="CHEBI:57457"/>
        <dbReference type="ChEBI" id="CHEBI:456216"/>
        <dbReference type="EC" id="6.3.3.2"/>
    </reaction>
</comment>
<evidence type="ECO:0000256" key="3">
    <source>
        <dbReference type="ARBA" id="ARBA00022840"/>
    </source>
</evidence>
<keyword evidence="5" id="KW-0479">Metal-binding</keyword>
<evidence type="ECO:0000313" key="6">
    <source>
        <dbReference type="EMBL" id="RGW53339.1"/>
    </source>
</evidence>
<sequence length="184" mass="20935">METKKSIRQIICKQRKELDPIIWQSQTAEICRKTCELDVFREATDIYCYIDFGGEVGTRPLMLEAWKLGKTVWVPKVHGETMDFYEITSFDELKPGAYGILEPDAGIPASADDGLMIMPGVAFDTNRNRVGYGGGYYDRYLESHPQLHTLALAFDMQVLFEVPAEEQDIKPQLLVTETNIYQEG</sequence>
<dbReference type="GO" id="GO:0005524">
    <property type="term" value="F:ATP binding"/>
    <property type="evidence" value="ECO:0007669"/>
    <property type="project" value="UniProtKB-KW"/>
</dbReference>
<dbReference type="PANTHER" id="PTHR23407">
    <property type="entry name" value="ATPASE INHIBITOR/5-FORMYLTETRAHYDROFOLATE CYCLO-LIGASE"/>
    <property type="match status" value="1"/>
</dbReference>
<keyword evidence="2 4" id="KW-0547">Nucleotide-binding</keyword>
<evidence type="ECO:0000256" key="1">
    <source>
        <dbReference type="ARBA" id="ARBA00010638"/>
    </source>
</evidence>
<gene>
    <name evidence="6" type="ORF">DWV67_08240</name>
</gene>
<dbReference type="Pfam" id="PF01812">
    <property type="entry name" value="5-FTHF_cyc-lig"/>
    <property type="match status" value="1"/>
</dbReference>